<dbReference type="InterPro" id="IPR050312">
    <property type="entry name" value="IolE/XylAMocC-like"/>
</dbReference>
<gene>
    <name evidence="2" type="ORF">CLN94_11535</name>
</gene>
<feature type="domain" description="Xylose isomerase-like TIM barrel" evidence="1">
    <location>
        <begin position="20"/>
        <end position="217"/>
    </location>
</feature>
<accession>A0A2A4CMG4</accession>
<sequence>MKLAASNIAWNPAQRLEAYRLLAEAGFGGLEIAPNLFLASLDDPFCPAPAEVAARRAEIAAFGLDLVSLQAPLFGVEGVALFETAAERQRLVEGMERAIRLAGMLAIPNIVFGSPRQRVVPSGMSADVAEGIAAETLAALADLALAEGCKIALEPNAREYGTNFLTTLEDTTRFLDRIDHPALTLNLDFGTLWLSGEIEGLDLSDCIGRVSHVHISEPMLAPAPASAAHAARAVAALRAVNWVGSTSIEMRMVPDDPGLTVLAGCLRRLGDALEENHE</sequence>
<dbReference type="Pfam" id="PF01261">
    <property type="entry name" value="AP_endonuc_2"/>
    <property type="match status" value="1"/>
</dbReference>
<evidence type="ECO:0000313" key="2">
    <source>
        <dbReference type="EMBL" id="PCD75785.1"/>
    </source>
</evidence>
<evidence type="ECO:0000259" key="1">
    <source>
        <dbReference type="Pfam" id="PF01261"/>
    </source>
</evidence>
<dbReference type="SUPFAM" id="SSF51658">
    <property type="entry name" value="Xylose isomerase-like"/>
    <property type="match status" value="1"/>
</dbReference>
<dbReference type="InterPro" id="IPR036237">
    <property type="entry name" value="Xyl_isomerase-like_sf"/>
</dbReference>
<organism evidence="2 3">
    <name type="scientific">Pseudothioclava arenosa</name>
    <dbReference type="NCBI Taxonomy" id="1795308"/>
    <lineage>
        <taxon>Bacteria</taxon>
        <taxon>Pseudomonadati</taxon>
        <taxon>Pseudomonadota</taxon>
        <taxon>Alphaproteobacteria</taxon>
        <taxon>Rhodobacterales</taxon>
        <taxon>Paracoccaceae</taxon>
        <taxon>Pseudothioclava</taxon>
    </lineage>
</organism>
<dbReference type="RefSeq" id="WP_096434104.1">
    <property type="nucleotide sequence ID" value="NZ_NTJD01000009.1"/>
</dbReference>
<dbReference type="OrthoDB" id="9801426at2"/>
<dbReference type="InterPro" id="IPR013022">
    <property type="entry name" value="Xyl_isomerase-like_TIM-brl"/>
</dbReference>
<keyword evidence="3" id="KW-1185">Reference proteome</keyword>
<dbReference type="PANTHER" id="PTHR12110">
    <property type="entry name" value="HYDROXYPYRUVATE ISOMERASE"/>
    <property type="match status" value="1"/>
</dbReference>
<evidence type="ECO:0000313" key="3">
    <source>
        <dbReference type="Proteomes" id="UP000243507"/>
    </source>
</evidence>
<reference evidence="2 3" key="1">
    <citation type="submission" date="2017-09" db="EMBL/GenBank/DDBJ databases">
        <title>A multilocus sequence analysis scheme for characterization of bacteria in the genus Thioclava.</title>
        <authorList>
            <person name="Liu Y."/>
            <person name="Shao Z."/>
        </authorList>
    </citation>
    <scope>NUCLEOTIDE SEQUENCE [LARGE SCALE GENOMIC DNA]</scope>
    <source>
        <strain evidence="2 3">CAU 1312</strain>
    </source>
</reference>
<dbReference type="EMBL" id="NTJD01000009">
    <property type="protein sequence ID" value="PCD75785.1"/>
    <property type="molecule type" value="Genomic_DNA"/>
</dbReference>
<proteinExistence type="predicted"/>
<dbReference type="Gene3D" id="3.20.20.150">
    <property type="entry name" value="Divalent-metal-dependent TIM barrel enzymes"/>
    <property type="match status" value="1"/>
</dbReference>
<dbReference type="Proteomes" id="UP000243507">
    <property type="component" value="Unassembled WGS sequence"/>
</dbReference>
<protein>
    <recommendedName>
        <fullName evidence="1">Xylose isomerase-like TIM barrel domain-containing protein</fullName>
    </recommendedName>
</protein>
<dbReference type="PANTHER" id="PTHR12110:SF21">
    <property type="entry name" value="XYLOSE ISOMERASE-LIKE TIM BARREL DOMAIN-CONTAINING PROTEIN"/>
    <property type="match status" value="1"/>
</dbReference>
<comment type="caution">
    <text evidence="2">The sequence shown here is derived from an EMBL/GenBank/DDBJ whole genome shotgun (WGS) entry which is preliminary data.</text>
</comment>
<dbReference type="AlphaFoldDB" id="A0A2A4CMG4"/>
<name>A0A2A4CMG4_9RHOB</name>